<accession>A0A1Q9CZP3</accession>
<dbReference type="InterPro" id="IPR036875">
    <property type="entry name" value="Znf_CCHC_sf"/>
</dbReference>
<dbReference type="InterPro" id="IPR036397">
    <property type="entry name" value="RNaseH_sf"/>
</dbReference>
<gene>
    <name evidence="5" type="primary">TY5A</name>
    <name evidence="5" type="ORF">AK812_SmicGene30285</name>
</gene>
<dbReference type="SMART" id="SM00343">
    <property type="entry name" value="ZnF_C2HC"/>
    <property type="match status" value="1"/>
</dbReference>
<dbReference type="Pfam" id="PF07727">
    <property type="entry name" value="RVT_2"/>
    <property type="match status" value="1"/>
</dbReference>
<dbReference type="GO" id="GO:0003676">
    <property type="term" value="F:nucleic acid binding"/>
    <property type="evidence" value="ECO:0007669"/>
    <property type="project" value="InterPro"/>
</dbReference>
<dbReference type="InterPro" id="IPR001878">
    <property type="entry name" value="Znf_CCHC"/>
</dbReference>
<evidence type="ECO:0000313" key="5">
    <source>
        <dbReference type="EMBL" id="OLP88380.1"/>
    </source>
</evidence>
<dbReference type="Proteomes" id="UP000186817">
    <property type="component" value="Unassembled WGS sequence"/>
</dbReference>
<feature type="region of interest" description="Disordered" evidence="2">
    <location>
        <begin position="496"/>
        <end position="518"/>
    </location>
</feature>
<keyword evidence="1" id="KW-0863">Zinc-finger</keyword>
<evidence type="ECO:0000256" key="1">
    <source>
        <dbReference type="PROSITE-ProRule" id="PRU00047"/>
    </source>
</evidence>
<proteinExistence type="predicted"/>
<feature type="compositionally biased region" description="Low complexity" evidence="2">
    <location>
        <begin position="505"/>
        <end position="514"/>
    </location>
</feature>
<name>A0A1Q9CZP3_SYMMI</name>
<dbReference type="SUPFAM" id="SSF53098">
    <property type="entry name" value="Ribonuclease H-like"/>
    <property type="match status" value="1"/>
</dbReference>
<keyword evidence="1" id="KW-0479">Metal-binding</keyword>
<keyword evidence="6" id="KW-1185">Reference proteome</keyword>
<evidence type="ECO:0000313" key="6">
    <source>
        <dbReference type="Proteomes" id="UP000186817"/>
    </source>
</evidence>
<organism evidence="5 6">
    <name type="scientific">Symbiodinium microadriaticum</name>
    <name type="common">Dinoflagellate</name>
    <name type="synonym">Zooxanthella microadriatica</name>
    <dbReference type="NCBI Taxonomy" id="2951"/>
    <lineage>
        <taxon>Eukaryota</taxon>
        <taxon>Sar</taxon>
        <taxon>Alveolata</taxon>
        <taxon>Dinophyceae</taxon>
        <taxon>Suessiales</taxon>
        <taxon>Symbiodiniaceae</taxon>
        <taxon>Symbiodinium</taxon>
    </lineage>
</organism>
<dbReference type="EMBL" id="LSRX01000817">
    <property type="protein sequence ID" value="OLP88380.1"/>
    <property type="molecule type" value="Genomic_DNA"/>
</dbReference>
<evidence type="ECO:0000256" key="2">
    <source>
        <dbReference type="SAM" id="MobiDB-lite"/>
    </source>
</evidence>
<reference evidence="5 6" key="1">
    <citation type="submission" date="2016-02" db="EMBL/GenBank/DDBJ databases">
        <title>Genome analysis of coral dinoflagellate symbionts highlights evolutionary adaptations to a symbiotic lifestyle.</title>
        <authorList>
            <person name="Aranda M."/>
            <person name="Li Y."/>
            <person name="Liew Y.J."/>
            <person name="Baumgarten S."/>
            <person name="Simakov O."/>
            <person name="Wilson M."/>
            <person name="Piel J."/>
            <person name="Ashoor H."/>
            <person name="Bougouffa S."/>
            <person name="Bajic V.B."/>
            <person name="Ryu T."/>
            <person name="Ravasi T."/>
            <person name="Bayer T."/>
            <person name="Micklem G."/>
            <person name="Kim H."/>
            <person name="Bhak J."/>
            <person name="Lajeunesse T.C."/>
            <person name="Voolstra C.R."/>
        </authorList>
    </citation>
    <scope>NUCLEOTIDE SEQUENCE [LARGE SCALE GENOMIC DNA]</scope>
    <source>
        <strain evidence="5 6">CCMP2467</strain>
    </source>
</reference>
<dbReference type="PROSITE" id="PS50994">
    <property type="entry name" value="INTEGRASE"/>
    <property type="match status" value="1"/>
</dbReference>
<dbReference type="GO" id="GO:0008270">
    <property type="term" value="F:zinc ion binding"/>
    <property type="evidence" value="ECO:0007669"/>
    <property type="project" value="UniProtKB-KW"/>
</dbReference>
<dbReference type="InterPro" id="IPR013103">
    <property type="entry name" value="RVT_2"/>
</dbReference>
<dbReference type="OrthoDB" id="443660at2759"/>
<dbReference type="SUPFAM" id="SSF57756">
    <property type="entry name" value="Retrovirus zinc finger-like domains"/>
    <property type="match status" value="1"/>
</dbReference>
<feature type="domain" description="CCHC-type" evidence="3">
    <location>
        <begin position="276"/>
        <end position="290"/>
    </location>
</feature>
<dbReference type="Gene3D" id="3.30.420.10">
    <property type="entry name" value="Ribonuclease H-like superfamily/Ribonuclease H"/>
    <property type="match status" value="1"/>
</dbReference>
<evidence type="ECO:0000259" key="4">
    <source>
        <dbReference type="PROSITE" id="PS50994"/>
    </source>
</evidence>
<dbReference type="InterPro" id="IPR012337">
    <property type="entry name" value="RNaseH-like_sf"/>
</dbReference>
<dbReference type="Pfam" id="PF00098">
    <property type="entry name" value="zf-CCHC"/>
    <property type="match status" value="1"/>
</dbReference>
<dbReference type="Gene3D" id="4.10.60.10">
    <property type="entry name" value="Zinc finger, CCHC-type"/>
    <property type="match status" value="1"/>
</dbReference>
<feature type="domain" description="Integrase catalytic" evidence="4">
    <location>
        <begin position="880"/>
        <end position="1052"/>
    </location>
</feature>
<dbReference type="GO" id="GO:0015074">
    <property type="term" value="P:DNA integration"/>
    <property type="evidence" value="ECO:0007669"/>
    <property type="project" value="InterPro"/>
</dbReference>
<protein>
    <submittedName>
        <fullName evidence="5">Putative transposon protein</fullName>
    </submittedName>
</protein>
<sequence>MGDQSHGLRYFNGDDNIDWREYRRWKLWCQNKFLVMDKLPKEARGKEGGEKAIFEILDKRWPERDRTDEIGENITEVFSLRAREGELLRTWCARARECFDRCSRKTGVSFPEEAKGWIVLNYSGMSEEQRAVVLARTGGDLKHDPLTQAMRSCFPEYIVPRKRGAMAAHYLETDEDYQWWGNGYDAGTAEDATTGEGEEAQFHDVELFLAEHGREETSPDSEVFPESEVAEVLAATWKDRRQELNRLQRARKFPQADDLKKSFRVEIEELKRKTQCNRCGRTGHWARECRVKMPASSTSSAAPTSAGMVQHFVCHAVQIPQTMMEQLRSRRDQGPEQELLLVSSPGFAVLDSGCGKSVIGEETLKAFRQLWQDAGVGQPNEKAEVNIFRFGNGAQEVSNRLVEMPVCMAGRRGIVKAAIIGGRAPLLLSRPALKTLGASMDFGRDELSLFNGDQAIPMNVNEAGQYIIPVANFDVPITAEHEGTPPILEDSWVVHPGSPEPTSPAAPDAEAAPEGQWTPHQWRQVQSAAKRARRKVSSSSTEVPSDKVHVVEVFGAPKYALECLTKGLKGVSADLLTGWDLRRAADRDRLLTLIAEQKPELLVLGSPCTWLGGWYDVDPVHSDEHTRREKAMLSKLLLNFAADLANRQLTQGGRVFFCEPATSAAWGLFKWQQLARRMFSVDLGECVRGGGWYDVDPVHSDEHTRREKAMLSKLLLNFAADLANRQLTQGGRVFFCEPATSAAWGLFKWQSRPANCDEGPCVASEHDLAWQAQRIGEIGDLTSSKFVKSVLRTVRELPRFGACVVQVGSDFDCFVAGRVAELNEQRREQMLASLHKLHTNLGHPPNPVLVRVLKHGGASQAALDLARELTCEVCEAQKQPKPAPLAQTHRVTEFNRRVGLDVKYLPGWLPNQKIPALNIVDYASSFQIMVPLPSGETGELLRQALQERWISWAGVPHEIVVDPAQTNLSDALTVPQELAGSVMASTAAEAHWQLGKVEVHGGWFSRVLQKVIAECAPHDRQSWLECVIGAHCKNELIQVYGMTPAQFVFGRNPRVPSNLLDEPLDVIPATASLHEEAVARRVAIRQTARQAMVALQDDKALRLSLAARLPLERHLQGRLLRKTSPEQLHRPSAMLQDDFSELMHEVDEAKAVEWNTVLGRNATRLVLGREAEKVRQKLANRIMGSRYVITVKKEDDAPARIKARWCLQGHLDPDLAKKATAGDLQSPTLSQVGRSVLFQLIASHKWLLRLGDIKGAFLSSGELPATYRPLYARLPPGGIPGVPSDALIEVLGHVYGLNDAPSAWQKTLNKALLEVGFERSRFDPCIYYMRDNGRLVGIYGVHVDDSATGGDGEKYNSALEALRQRFEFRKWRIGDGDFCGAHYKQDPTSHDITMSQEGFVEKLRPLRLSRTRLLQKDAPLTTDEIRCLRAINGGLNWLATQSRPDLSTQVSFSQQAFPEPLVSDAVAANNAVRRARQNAQLPIVFRAVPPGQLAVMCHSDAAYANGRDGATQAGFLVSYTHKEMNDGEVQQWTPAYWRNVVSNRYA</sequence>
<comment type="caution">
    <text evidence="5">The sequence shown here is derived from an EMBL/GenBank/DDBJ whole genome shotgun (WGS) entry which is preliminary data.</text>
</comment>
<evidence type="ECO:0000259" key="3">
    <source>
        <dbReference type="PROSITE" id="PS50158"/>
    </source>
</evidence>
<dbReference type="PROSITE" id="PS50158">
    <property type="entry name" value="ZF_CCHC"/>
    <property type="match status" value="1"/>
</dbReference>
<keyword evidence="1" id="KW-0862">Zinc</keyword>
<dbReference type="InterPro" id="IPR001584">
    <property type="entry name" value="Integrase_cat-core"/>
</dbReference>